<dbReference type="OrthoDB" id="263048at2"/>
<dbReference type="AlphaFoldDB" id="A0A5C6B370"/>
<dbReference type="RefSeq" id="WP_146520254.1">
    <property type="nucleotide sequence ID" value="NZ_CP151726.1"/>
</dbReference>
<protein>
    <submittedName>
        <fullName evidence="1">Uncharacterized protein</fullName>
    </submittedName>
</protein>
<gene>
    <name evidence="1" type="ORF">Pla52n_29690</name>
</gene>
<dbReference type="Proteomes" id="UP000320176">
    <property type="component" value="Unassembled WGS sequence"/>
</dbReference>
<dbReference type="Pfam" id="PF13481">
    <property type="entry name" value="AAA_25"/>
    <property type="match status" value="1"/>
</dbReference>
<evidence type="ECO:0000313" key="1">
    <source>
        <dbReference type="EMBL" id="TWU04924.1"/>
    </source>
</evidence>
<evidence type="ECO:0000313" key="2">
    <source>
        <dbReference type="Proteomes" id="UP000320176"/>
    </source>
</evidence>
<reference evidence="1 2" key="1">
    <citation type="submission" date="2019-02" db="EMBL/GenBank/DDBJ databases">
        <title>Deep-cultivation of Planctomycetes and their phenomic and genomic characterization uncovers novel biology.</title>
        <authorList>
            <person name="Wiegand S."/>
            <person name="Jogler M."/>
            <person name="Boedeker C."/>
            <person name="Pinto D."/>
            <person name="Vollmers J."/>
            <person name="Rivas-Marin E."/>
            <person name="Kohn T."/>
            <person name="Peeters S.H."/>
            <person name="Heuer A."/>
            <person name="Rast P."/>
            <person name="Oberbeckmann S."/>
            <person name="Bunk B."/>
            <person name="Jeske O."/>
            <person name="Meyerdierks A."/>
            <person name="Storesund J.E."/>
            <person name="Kallscheuer N."/>
            <person name="Luecker S."/>
            <person name="Lage O.M."/>
            <person name="Pohl T."/>
            <person name="Merkel B.J."/>
            <person name="Hornburger P."/>
            <person name="Mueller R.-W."/>
            <person name="Bruemmer F."/>
            <person name="Labrenz M."/>
            <person name="Spormann A.M."/>
            <person name="Op Den Camp H."/>
            <person name="Overmann J."/>
            <person name="Amann R."/>
            <person name="Jetten M.S.M."/>
            <person name="Mascher T."/>
            <person name="Medema M.H."/>
            <person name="Devos D.P."/>
            <person name="Kaster A.-K."/>
            <person name="Ovreas L."/>
            <person name="Rohde M."/>
            <person name="Galperin M.Y."/>
            <person name="Jogler C."/>
        </authorList>
    </citation>
    <scope>NUCLEOTIDE SEQUENCE [LARGE SCALE GENOMIC DNA]</scope>
    <source>
        <strain evidence="1 2">Pla52n</strain>
    </source>
</reference>
<name>A0A5C6B370_9BACT</name>
<organism evidence="1 2">
    <name type="scientific">Stieleria varia</name>
    <dbReference type="NCBI Taxonomy" id="2528005"/>
    <lineage>
        <taxon>Bacteria</taxon>
        <taxon>Pseudomonadati</taxon>
        <taxon>Planctomycetota</taxon>
        <taxon>Planctomycetia</taxon>
        <taxon>Pirellulales</taxon>
        <taxon>Pirellulaceae</taxon>
        <taxon>Stieleria</taxon>
    </lineage>
</organism>
<sequence>MTNNKDADSESPAFEDCFADLMALDLEGHQSKSQRLFAACCRCVEWDLDETKSLRCLGKYNHRRSFGLMLDDDSVRRRLRDAEAKVQRGGRLPAQPLALLPIADLVANHPELRRPVIHGLLRAGETMNVIASPEVGKSWLVTDLKGEQRGISAQLLSCTSPNSGATHG</sequence>
<comment type="caution">
    <text evidence="1">The sequence shown here is derived from an EMBL/GenBank/DDBJ whole genome shotgun (WGS) entry which is preliminary data.</text>
</comment>
<accession>A0A5C6B370</accession>
<proteinExistence type="predicted"/>
<keyword evidence="2" id="KW-1185">Reference proteome</keyword>
<dbReference type="EMBL" id="SJPN01000003">
    <property type="protein sequence ID" value="TWU04924.1"/>
    <property type="molecule type" value="Genomic_DNA"/>
</dbReference>